<accession>A0ABW4TUN4</accession>
<name>A0ABW4TUN4_9SPHN</name>
<proteinExistence type="predicted"/>
<feature type="domain" description="Tetrapyrrole biosynthesis uroporphyrinogen III synthase" evidence="1">
    <location>
        <begin position="19"/>
        <end position="190"/>
    </location>
</feature>
<dbReference type="Gene3D" id="3.40.50.10090">
    <property type="match status" value="1"/>
</dbReference>
<dbReference type="EMBL" id="JBHUGS010000001">
    <property type="protein sequence ID" value="MFD1949282.1"/>
    <property type="molecule type" value="Genomic_DNA"/>
</dbReference>
<organism evidence="2 3">
    <name type="scientific">Sphingomonas arantia</name>
    <dbReference type="NCBI Taxonomy" id="1460676"/>
    <lineage>
        <taxon>Bacteria</taxon>
        <taxon>Pseudomonadati</taxon>
        <taxon>Pseudomonadota</taxon>
        <taxon>Alphaproteobacteria</taxon>
        <taxon>Sphingomonadales</taxon>
        <taxon>Sphingomonadaceae</taxon>
        <taxon>Sphingomonas</taxon>
    </lineage>
</organism>
<evidence type="ECO:0000313" key="3">
    <source>
        <dbReference type="Proteomes" id="UP001597400"/>
    </source>
</evidence>
<dbReference type="Pfam" id="PF02602">
    <property type="entry name" value="HEM4"/>
    <property type="match status" value="1"/>
</dbReference>
<dbReference type="InterPro" id="IPR003754">
    <property type="entry name" value="4pyrrol_synth_uPrphyn_synth"/>
</dbReference>
<gene>
    <name evidence="2" type="ORF">ACFSGX_00700</name>
</gene>
<sequence>MAPLFHYRSLPWSPPDPATIDALLLTSAAAVRLGGDALAQYRTLPVQAVGTATADAARLAGFTDITTGPKDAAAAAAMLATQGRRAILHLCGKDHFPIEHPLLTIRHVAVYVAEAVQCLPTAAVLALDTRAVALLHSPRAARVFGDLLERAERSRGTVQIACFSQNVADAAGGGWAGVGIADSPTDDALFAAARMLCDQDRNGTLER</sequence>
<reference evidence="3" key="1">
    <citation type="journal article" date="2019" name="Int. J. Syst. Evol. Microbiol.">
        <title>The Global Catalogue of Microorganisms (GCM) 10K type strain sequencing project: providing services to taxonomists for standard genome sequencing and annotation.</title>
        <authorList>
            <consortium name="The Broad Institute Genomics Platform"/>
            <consortium name="The Broad Institute Genome Sequencing Center for Infectious Disease"/>
            <person name="Wu L."/>
            <person name="Ma J."/>
        </authorList>
    </citation>
    <scope>NUCLEOTIDE SEQUENCE [LARGE SCALE GENOMIC DNA]</scope>
    <source>
        <strain evidence="3">CGMCC 1.12702</strain>
    </source>
</reference>
<dbReference type="InterPro" id="IPR036108">
    <property type="entry name" value="4pyrrol_syn_uPrphyn_synt_sf"/>
</dbReference>
<evidence type="ECO:0000313" key="2">
    <source>
        <dbReference type="EMBL" id="MFD1949282.1"/>
    </source>
</evidence>
<protein>
    <submittedName>
        <fullName evidence="2">Uroporphyrinogen-III synthase</fullName>
        <ecNumber evidence="2">4.2.1.75</ecNumber>
    </submittedName>
</protein>
<keyword evidence="2" id="KW-0456">Lyase</keyword>
<dbReference type="SUPFAM" id="SSF69618">
    <property type="entry name" value="HemD-like"/>
    <property type="match status" value="1"/>
</dbReference>
<comment type="caution">
    <text evidence="2">The sequence shown here is derived from an EMBL/GenBank/DDBJ whole genome shotgun (WGS) entry which is preliminary data.</text>
</comment>
<dbReference type="Proteomes" id="UP001597400">
    <property type="component" value="Unassembled WGS sequence"/>
</dbReference>
<dbReference type="RefSeq" id="WP_380926709.1">
    <property type="nucleotide sequence ID" value="NZ_JBHUGS010000001.1"/>
</dbReference>
<dbReference type="EC" id="4.2.1.75" evidence="2"/>
<dbReference type="GO" id="GO:0004852">
    <property type="term" value="F:uroporphyrinogen-III synthase activity"/>
    <property type="evidence" value="ECO:0007669"/>
    <property type="project" value="UniProtKB-EC"/>
</dbReference>
<keyword evidence="3" id="KW-1185">Reference proteome</keyword>
<evidence type="ECO:0000259" key="1">
    <source>
        <dbReference type="Pfam" id="PF02602"/>
    </source>
</evidence>